<dbReference type="EMBL" id="UOFW01000193">
    <property type="protein sequence ID" value="VAX07084.1"/>
    <property type="molecule type" value="Genomic_DNA"/>
</dbReference>
<feature type="transmembrane region" description="Helical" evidence="1">
    <location>
        <begin position="144"/>
        <end position="163"/>
    </location>
</feature>
<reference evidence="2" key="1">
    <citation type="submission" date="2018-06" db="EMBL/GenBank/DDBJ databases">
        <authorList>
            <person name="Zhirakovskaya E."/>
        </authorList>
    </citation>
    <scope>NUCLEOTIDE SEQUENCE</scope>
</reference>
<dbReference type="Pfam" id="PF11188">
    <property type="entry name" value="DUF2975"/>
    <property type="match status" value="1"/>
</dbReference>
<keyword evidence="1" id="KW-1133">Transmembrane helix</keyword>
<feature type="transmembrane region" description="Helical" evidence="1">
    <location>
        <begin position="102"/>
        <end position="124"/>
    </location>
</feature>
<sequence length="174" mass="19853">MTSNNKIQMLSKILAHICYGLLFILPIVSFSMWLKVDWFPIFFNDQYDASTFDIRTQAFGIVFSLLPLSIWMYGLFNLRQLFRNYAAGLVFSFENAAYIKRFAWMSIIGGGLSPFFGAGFSLILSMNHAKGERFLQIGLGTTEIHIMLLGFVFVIIAHIMEAAHKLSEENNQFV</sequence>
<name>A0A3B1B4Y7_9ZZZZ</name>
<evidence type="ECO:0008006" key="3">
    <source>
        <dbReference type="Google" id="ProtNLM"/>
    </source>
</evidence>
<keyword evidence="1" id="KW-0812">Transmembrane</keyword>
<gene>
    <name evidence="2" type="ORF">MNBD_ALPHA03-1787</name>
</gene>
<organism evidence="2">
    <name type="scientific">hydrothermal vent metagenome</name>
    <dbReference type="NCBI Taxonomy" id="652676"/>
    <lineage>
        <taxon>unclassified sequences</taxon>
        <taxon>metagenomes</taxon>
        <taxon>ecological metagenomes</taxon>
    </lineage>
</organism>
<dbReference type="AlphaFoldDB" id="A0A3B1B4Y7"/>
<evidence type="ECO:0000256" key="1">
    <source>
        <dbReference type="SAM" id="Phobius"/>
    </source>
</evidence>
<accession>A0A3B1B4Y7</accession>
<protein>
    <recommendedName>
        <fullName evidence="3">DUF2975 domain-containing protein</fullName>
    </recommendedName>
</protein>
<keyword evidence="1" id="KW-0472">Membrane</keyword>
<dbReference type="InterPro" id="IPR021354">
    <property type="entry name" value="DUF2975"/>
</dbReference>
<evidence type="ECO:0000313" key="2">
    <source>
        <dbReference type="EMBL" id="VAX07084.1"/>
    </source>
</evidence>
<feature type="transmembrane region" description="Helical" evidence="1">
    <location>
        <begin position="54"/>
        <end position="76"/>
    </location>
</feature>
<proteinExistence type="predicted"/>
<feature type="transmembrane region" description="Helical" evidence="1">
    <location>
        <begin position="12"/>
        <end position="34"/>
    </location>
</feature>